<evidence type="ECO:0000313" key="3">
    <source>
        <dbReference type="EMBL" id="KAF4474154.1"/>
    </source>
</evidence>
<organism evidence="2">
    <name type="scientific">Colletotrichum fructicola (strain Nara gc5)</name>
    <name type="common">Anthracnose fungus</name>
    <name type="synonym">Colletotrichum gloeosporioides (strain Nara gc5)</name>
    <dbReference type="NCBI Taxonomy" id="1213859"/>
    <lineage>
        <taxon>Eukaryota</taxon>
        <taxon>Fungi</taxon>
        <taxon>Dikarya</taxon>
        <taxon>Ascomycota</taxon>
        <taxon>Pezizomycotina</taxon>
        <taxon>Sordariomycetes</taxon>
        <taxon>Hypocreomycetidae</taxon>
        <taxon>Glomerellales</taxon>
        <taxon>Glomerellaceae</taxon>
        <taxon>Colletotrichum</taxon>
        <taxon>Colletotrichum gloeosporioides species complex</taxon>
    </lineage>
</organism>
<dbReference type="AlphaFoldDB" id="L2FHZ3"/>
<reference evidence="3 4" key="3">
    <citation type="submission" date="2020-04" db="EMBL/GenBank/DDBJ databases">
        <title>Genome sequencing and assembly of multiple isolates from the Colletotrichum gloeosporioides species complex.</title>
        <authorList>
            <person name="Gan P."/>
            <person name="Shirasu K."/>
        </authorList>
    </citation>
    <scope>NUCLEOTIDE SEQUENCE [LARGE SCALE GENOMIC DNA]</scope>
    <source>
        <strain evidence="3 4">Nara gc5</strain>
    </source>
</reference>
<dbReference type="EMBL" id="KB021125">
    <property type="protein sequence ID" value="ELA25681.1"/>
    <property type="molecule type" value="Genomic_DNA"/>
</dbReference>
<reference evidence="2" key="1">
    <citation type="submission" date="2012-08" db="EMBL/GenBank/DDBJ databases">
        <title>Genome analysis of Colletotrichum orbiculare and Colletotrichum fructicola.</title>
        <authorList>
            <person name="Gan P.H.P."/>
            <person name="Ikeda K."/>
            <person name="Irieda H."/>
            <person name="Narusaka M."/>
            <person name="O'Connell R.J."/>
            <person name="Narusaka Y."/>
            <person name="Takano Y."/>
            <person name="Kubo Y."/>
            <person name="Shirasu K."/>
        </authorList>
    </citation>
    <scope>NUCLEOTIDE SEQUENCE</scope>
    <source>
        <strain evidence="2">Nara gc5</strain>
    </source>
</reference>
<evidence type="ECO:0000256" key="1">
    <source>
        <dbReference type="SAM" id="MobiDB-lite"/>
    </source>
</evidence>
<proteinExistence type="predicted"/>
<dbReference type="InParanoid" id="L2FHZ3"/>
<protein>
    <submittedName>
        <fullName evidence="2">Uncharacterized protein</fullName>
    </submittedName>
</protein>
<evidence type="ECO:0000313" key="4">
    <source>
        <dbReference type="Proteomes" id="UP000011096"/>
    </source>
</evidence>
<sequence>MNALLVPETGLITTQTASANQFMPETVFISSFTGYGYLEEAAEGDMFEPDDRMLAESTLELSDNSHDENVSTSEVFRLETK</sequence>
<reference evidence="3 4" key="2">
    <citation type="submission" date="2012-08" db="EMBL/GenBank/DDBJ databases">
        <authorList>
            <person name="Gan P.H.P."/>
            <person name="Ikeda K."/>
            <person name="Irieda H."/>
            <person name="Narusaka M."/>
            <person name="O'Connell R.J."/>
            <person name="Narusaka Y."/>
            <person name="Takano Y."/>
            <person name="Kubo Y."/>
            <person name="Shirasu K."/>
        </authorList>
    </citation>
    <scope>NUCLEOTIDE SEQUENCE [LARGE SCALE GENOMIC DNA]</scope>
    <source>
        <strain evidence="3 4">Nara gc5</strain>
    </source>
</reference>
<gene>
    <name evidence="2" type="ORF">CGGC5_1847</name>
    <name evidence="3" type="ORF">CGGC5_v017160</name>
</gene>
<name>L2FHZ3_COLFN</name>
<dbReference type="EMBL" id="ANPB02000011">
    <property type="protein sequence ID" value="KAF4474154.1"/>
    <property type="molecule type" value="Genomic_DNA"/>
</dbReference>
<dbReference type="Proteomes" id="UP000011096">
    <property type="component" value="Unassembled WGS sequence"/>
</dbReference>
<accession>L2FHZ3</accession>
<keyword evidence="4" id="KW-1185">Reference proteome</keyword>
<evidence type="ECO:0000313" key="2">
    <source>
        <dbReference type="EMBL" id="ELA25681.1"/>
    </source>
</evidence>
<feature type="region of interest" description="Disordered" evidence="1">
    <location>
        <begin position="59"/>
        <end position="81"/>
    </location>
</feature>
<dbReference type="HOGENOM" id="CLU_2573748_0_0_1"/>